<accession>A0A6G0HDY2</accession>
<dbReference type="Proteomes" id="UP000424527">
    <property type="component" value="Unassembled WGS sequence"/>
</dbReference>
<evidence type="ECO:0000256" key="2">
    <source>
        <dbReference type="SAM" id="SignalP"/>
    </source>
</evidence>
<name>A0A6G0HDY2_LARCR</name>
<sequence>MGWSVVVPVLLAVICVGLGVPDGPDIQVIDVLSLQDSRQSVAAVEKLSAGLSALSDVYVVSTLRLPVKLGGVLLGLYSKQDNRKYLELAVMGKINKGVPTINGPNPERTTPLPDRTQNRRPLYRTEPRTNNSFTRPNPEQTTPLPDRTQNEDSFTRPNPEQRPLYWTEPRTDDPFTNGPNPEQTTRLPDRTQTDDSFNGPNPERTTRLPDRTQNRRLVYLPDRTPNDTCLKTDRAQNRRLVYRTEPRTDELV</sequence>
<evidence type="ECO:0000256" key="1">
    <source>
        <dbReference type="SAM" id="MobiDB-lite"/>
    </source>
</evidence>
<evidence type="ECO:0000313" key="3">
    <source>
        <dbReference type="EMBL" id="KAE8277389.1"/>
    </source>
</evidence>
<feature type="compositionally biased region" description="Basic and acidic residues" evidence="1">
    <location>
        <begin position="204"/>
        <end position="213"/>
    </location>
</feature>
<comment type="caution">
    <text evidence="3">The sequence shown here is derived from an EMBL/GenBank/DDBJ whole genome shotgun (WGS) entry which is preliminary data.</text>
</comment>
<feature type="chain" id="PRO_5026229952" evidence="2">
    <location>
        <begin position="20"/>
        <end position="252"/>
    </location>
</feature>
<feature type="region of interest" description="Disordered" evidence="1">
    <location>
        <begin position="96"/>
        <end position="216"/>
    </location>
</feature>
<proteinExistence type="predicted"/>
<gene>
    <name evidence="3" type="ORF">D5F01_LYC24687</name>
</gene>
<feature type="compositionally biased region" description="Polar residues" evidence="1">
    <location>
        <begin position="128"/>
        <end position="143"/>
    </location>
</feature>
<dbReference type="EMBL" id="REGW02000703">
    <property type="protein sequence ID" value="KAE8277389.1"/>
    <property type="molecule type" value="Genomic_DNA"/>
</dbReference>
<feature type="signal peptide" evidence="2">
    <location>
        <begin position="1"/>
        <end position="19"/>
    </location>
</feature>
<keyword evidence="4" id="KW-1185">Reference proteome</keyword>
<reference evidence="3 4" key="1">
    <citation type="submission" date="2019-07" db="EMBL/GenBank/DDBJ databases">
        <title>Chromosome genome assembly for large yellow croaker.</title>
        <authorList>
            <person name="Xiao S."/>
        </authorList>
    </citation>
    <scope>NUCLEOTIDE SEQUENCE [LARGE SCALE GENOMIC DNA]</scope>
    <source>
        <strain evidence="3">JMULYC20181020</strain>
        <tissue evidence="3">Muscle</tissue>
    </source>
</reference>
<evidence type="ECO:0000313" key="4">
    <source>
        <dbReference type="Proteomes" id="UP000424527"/>
    </source>
</evidence>
<organism evidence="3 4">
    <name type="scientific">Larimichthys crocea</name>
    <name type="common">Large yellow croaker</name>
    <name type="synonym">Pseudosciaena crocea</name>
    <dbReference type="NCBI Taxonomy" id="215358"/>
    <lineage>
        <taxon>Eukaryota</taxon>
        <taxon>Metazoa</taxon>
        <taxon>Chordata</taxon>
        <taxon>Craniata</taxon>
        <taxon>Vertebrata</taxon>
        <taxon>Euteleostomi</taxon>
        <taxon>Actinopterygii</taxon>
        <taxon>Neopterygii</taxon>
        <taxon>Teleostei</taxon>
        <taxon>Neoteleostei</taxon>
        <taxon>Acanthomorphata</taxon>
        <taxon>Eupercaria</taxon>
        <taxon>Sciaenidae</taxon>
        <taxon>Larimichthys</taxon>
    </lineage>
</organism>
<feature type="compositionally biased region" description="Polar residues" evidence="1">
    <location>
        <begin position="177"/>
        <end position="186"/>
    </location>
</feature>
<dbReference type="AlphaFoldDB" id="A0A6G0HDY2"/>
<protein>
    <submittedName>
        <fullName evidence="3">Thrombospondin-3a</fullName>
    </submittedName>
</protein>
<keyword evidence="2" id="KW-0732">Signal</keyword>